<comment type="caution">
    <text evidence="1">The sequence shown here is derived from an EMBL/GenBank/DDBJ whole genome shotgun (WGS) entry which is preliminary data.</text>
</comment>
<dbReference type="EMBL" id="LAZR01041113">
    <property type="protein sequence ID" value="KKL12810.1"/>
    <property type="molecule type" value="Genomic_DNA"/>
</dbReference>
<name>A0A0F9ATQ5_9ZZZZ</name>
<accession>A0A0F9ATQ5</accession>
<protein>
    <recommendedName>
        <fullName evidence="2">Esterase</fullName>
    </recommendedName>
</protein>
<evidence type="ECO:0000313" key="1">
    <source>
        <dbReference type="EMBL" id="KKL12810.1"/>
    </source>
</evidence>
<sequence>ASGRGHDGLMTPSDRDAIHQTVRNAYRLAGAEDNYEYVQHGGGHIFLWEPAESFLKRHL</sequence>
<organism evidence="1">
    <name type="scientific">marine sediment metagenome</name>
    <dbReference type="NCBI Taxonomy" id="412755"/>
    <lineage>
        <taxon>unclassified sequences</taxon>
        <taxon>metagenomes</taxon>
        <taxon>ecological metagenomes</taxon>
    </lineage>
</organism>
<dbReference type="AlphaFoldDB" id="A0A0F9ATQ5"/>
<proteinExistence type="predicted"/>
<feature type="non-terminal residue" evidence="1">
    <location>
        <position position="1"/>
    </location>
</feature>
<evidence type="ECO:0008006" key="2">
    <source>
        <dbReference type="Google" id="ProtNLM"/>
    </source>
</evidence>
<gene>
    <name evidence="1" type="ORF">LCGC14_2532060</name>
</gene>
<reference evidence="1" key="1">
    <citation type="journal article" date="2015" name="Nature">
        <title>Complex archaea that bridge the gap between prokaryotes and eukaryotes.</title>
        <authorList>
            <person name="Spang A."/>
            <person name="Saw J.H."/>
            <person name="Jorgensen S.L."/>
            <person name="Zaremba-Niedzwiedzka K."/>
            <person name="Martijn J."/>
            <person name="Lind A.E."/>
            <person name="van Eijk R."/>
            <person name="Schleper C."/>
            <person name="Guy L."/>
            <person name="Ettema T.J."/>
        </authorList>
    </citation>
    <scope>NUCLEOTIDE SEQUENCE</scope>
</reference>